<evidence type="ECO:0008006" key="4">
    <source>
        <dbReference type="Google" id="ProtNLM"/>
    </source>
</evidence>
<accession>A0ABQ7KWS5</accession>
<dbReference type="Proteomes" id="UP000823674">
    <property type="component" value="Chromosome A07"/>
</dbReference>
<keyword evidence="3" id="KW-1185">Reference proteome</keyword>
<keyword evidence="1" id="KW-0472">Membrane</keyword>
<feature type="transmembrane region" description="Helical" evidence="1">
    <location>
        <begin position="105"/>
        <end position="126"/>
    </location>
</feature>
<keyword evidence="1" id="KW-1133">Transmembrane helix</keyword>
<reference evidence="2 3" key="1">
    <citation type="submission" date="2021-03" db="EMBL/GenBank/DDBJ databases">
        <authorList>
            <person name="King G.J."/>
            <person name="Bancroft I."/>
            <person name="Baten A."/>
            <person name="Bloomfield J."/>
            <person name="Borpatragohain P."/>
            <person name="He Z."/>
            <person name="Irish N."/>
            <person name="Irwin J."/>
            <person name="Liu K."/>
            <person name="Mauleon R.P."/>
            <person name="Moore J."/>
            <person name="Morris R."/>
            <person name="Ostergaard L."/>
            <person name="Wang B."/>
            <person name="Wells R."/>
        </authorList>
    </citation>
    <scope>NUCLEOTIDE SEQUENCE [LARGE SCALE GENOMIC DNA]</scope>
    <source>
        <strain evidence="2">R-o-18</strain>
        <tissue evidence="2">Leaf</tissue>
    </source>
</reference>
<organism evidence="2 3">
    <name type="scientific">Brassica rapa subsp. trilocularis</name>
    <dbReference type="NCBI Taxonomy" id="1813537"/>
    <lineage>
        <taxon>Eukaryota</taxon>
        <taxon>Viridiplantae</taxon>
        <taxon>Streptophyta</taxon>
        <taxon>Embryophyta</taxon>
        <taxon>Tracheophyta</taxon>
        <taxon>Spermatophyta</taxon>
        <taxon>Magnoliopsida</taxon>
        <taxon>eudicotyledons</taxon>
        <taxon>Gunneridae</taxon>
        <taxon>Pentapetalae</taxon>
        <taxon>rosids</taxon>
        <taxon>malvids</taxon>
        <taxon>Brassicales</taxon>
        <taxon>Brassicaceae</taxon>
        <taxon>Brassiceae</taxon>
        <taxon>Brassica</taxon>
    </lineage>
</organism>
<evidence type="ECO:0000313" key="2">
    <source>
        <dbReference type="EMBL" id="KAG5378646.1"/>
    </source>
</evidence>
<gene>
    <name evidence="2" type="primary">A07p011740.1_BraROA</name>
    <name evidence="2" type="ORF">IGI04_026488</name>
</gene>
<sequence>MGQDYSYTQPSSSDEFDNTSLLLAEAAMYADEAESSYNRAQPVHYPPQPVQNFCRGHATAEEMFDFQTQLRLLKDQANETHQNLAKLEKTVCDELAKKKSLVTKCFALVVCLLFCVLVLILGGRALKDYKKSCESSYKEEEELSHLQVIMKMKQNISNQKLLHRLLAKKEPLTELETSLKLKLMSDMFNSRTCEPSHGCIWSCETES</sequence>
<name>A0ABQ7KWS5_BRACM</name>
<evidence type="ECO:0000256" key="1">
    <source>
        <dbReference type="SAM" id="Phobius"/>
    </source>
</evidence>
<comment type="caution">
    <text evidence="2">The sequence shown here is derived from an EMBL/GenBank/DDBJ whole genome shotgun (WGS) entry which is preliminary data.</text>
</comment>
<evidence type="ECO:0000313" key="3">
    <source>
        <dbReference type="Proteomes" id="UP000823674"/>
    </source>
</evidence>
<keyword evidence="1" id="KW-0812">Transmembrane</keyword>
<dbReference type="EMBL" id="JADBGQ010000009">
    <property type="protein sequence ID" value="KAG5378646.1"/>
    <property type="molecule type" value="Genomic_DNA"/>
</dbReference>
<feature type="non-terminal residue" evidence="2">
    <location>
        <position position="207"/>
    </location>
</feature>
<protein>
    <recommendedName>
        <fullName evidence="4">Transmembrane protein</fullName>
    </recommendedName>
</protein>
<proteinExistence type="predicted"/>